<name>A0A497XGE9_9PROT</name>
<dbReference type="RefSeq" id="WP_121241643.1">
    <property type="nucleotide sequence ID" value="NZ_BHVV01000008.1"/>
</dbReference>
<dbReference type="EMBL" id="RCCI01000005">
    <property type="protein sequence ID" value="RLJ65087.1"/>
    <property type="molecule type" value="Genomic_DNA"/>
</dbReference>
<feature type="signal peptide" evidence="2">
    <location>
        <begin position="1"/>
        <end position="23"/>
    </location>
</feature>
<gene>
    <name evidence="3" type="ORF">DFR35_1743</name>
</gene>
<feature type="region of interest" description="Disordered" evidence="1">
    <location>
        <begin position="44"/>
        <end position="89"/>
    </location>
</feature>
<protein>
    <recommendedName>
        <fullName evidence="5">Kazal-type serine protease inhibitor-like protein</fullName>
    </recommendedName>
</protein>
<dbReference type="PROSITE" id="PS51257">
    <property type="entry name" value="PROKAR_LIPOPROTEIN"/>
    <property type="match status" value="1"/>
</dbReference>
<dbReference type="AlphaFoldDB" id="A0A497XGE9"/>
<evidence type="ECO:0008006" key="5">
    <source>
        <dbReference type="Google" id="ProtNLM"/>
    </source>
</evidence>
<evidence type="ECO:0000313" key="4">
    <source>
        <dbReference type="Proteomes" id="UP000268908"/>
    </source>
</evidence>
<feature type="compositionally biased region" description="Basic and acidic residues" evidence="1">
    <location>
        <begin position="73"/>
        <end position="86"/>
    </location>
</feature>
<feature type="chain" id="PRO_5019738936" description="Kazal-type serine protease inhibitor-like protein" evidence="2">
    <location>
        <begin position="24"/>
        <end position="125"/>
    </location>
</feature>
<evidence type="ECO:0000256" key="2">
    <source>
        <dbReference type="SAM" id="SignalP"/>
    </source>
</evidence>
<dbReference type="Proteomes" id="UP000268908">
    <property type="component" value="Unassembled WGS sequence"/>
</dbReference>
<keyword evidence="2" id="KW-0732">Signal</keyword>
<reference evidence="3 4" key="1">
    <citation type="submission" date="2018-10" db="EMBL/GenBank/DDBJ databases">
        <title>Genomic Encyclopedia of Type Strains, Phase IV (KMG-IV): sequencing the most valuable type-strain genomes for metagenomic binning, comparative biology and taxonomic classification.</title>
        <authorList>
            <person name="Goeker M."/>
        </authorList>
    </citation>
    <scope>NUCLEOTIDE SEQUENCE [LARGE SCALE GENOMIC DNA]</scope>
    <source>
        <strain evidence="3 4">DSM 26916</strain>
    </source>
</reference>
<comment type="caution">
    <text evidence="3">The sequence shown here is derived from an EMBL/GenBank/DDBJ whole genome shotgun (WGS) entry which is preliminary data.</text>
</comment>
<sequence length="125" mass="13097">MTETAMKLLIPMAYVAGLSFACAAVGQVTAATPAPDAGRWNEAVPETAAKMPQAPAEPEKKAATKKKSAKQPADMERAKENARGDAIEGGAGAVIDPCKIKDLPECNKAVVNPCDIRPDLPECQH</sequence>
<evidence type="ECO:0000256" key="1">
    <source>
        <dbReference type="SAM" id="MobiDB-lite"/>
    </source>
</evidence>
<evidence type="ECO:0000313" key="3">
    <source>
        <dbReference type="EMBL" id="RLJ65087.1"/>
    </source>
</evidence>
<accession>A0A497XGE9</accession>
<organism evidence="3 4">
    <name type="scientific">Sulfurisoma sediminicola</name>
    <dbReference type="NCBI Taxonomy" id="1381557"/>
    <lineage>
        <taxon>Bacteria</taxon>
        <taxon>Pseudomonadati</taxon>
        <taxon>Pseudomonadota</taxon>
        <taxon>Betaproteobacteria</taxon>
        <taxon>Nitrosomonadales</taxon>
        <taxon>Sterolibacteriaceae</taxon>
        <taxon>Sulfurisoma</taxon>
    </lineage>
</organism>
<keyword evidence="4" id="KW-1185">Reference proteome</keyword>
<proteinExistence type="predicted"/>